<keyword evidence="6" id="KW-0479">Metal-binding</keyword>
<keyword evidence="3 9" id="KW-0489">Methyltransferase</keyword>
<dbReference type="NCBIfam" id="TIGR02085">
    <property type="entry name" value="meth_trns_rumB"/>
    <property type="match status" value="1"/>
</dbReference>
<accession>A0A7H2BKQ2</accession>
<name>A0A7H2BKQ2_9MICC</name>
<sequence>MQCSYFDAHLCRSCSAMGVPYAQQLQAKDEDARALLQPDDSVNWLAPQSSEESKFRNKAKIVIAGSAQNPTLGIVTRDGQGIDLSGCGLYDPTISAMMPVLRDLITRAKLTPYNIATRKGELKNILVTVSSSGESMIRFVIRSKKLLVAIRAEIPWLQQEITGLKVVTVNLLRDPVALVEGTEEIILTEQQTLPMQLDQLTLHLRPQSFFQTNTAIANALYRQGQEWIEEVQPASVWDLYCGVGGFGLHAALASTAQVTGVELSAEAIESGRRTAQDLGIRTINFHAEDATAFALSTRDDYPDVLVVNPPRRGIGKELTDWIENSSIKTVIYSSCNARSLARDMERMPSYCLRAARVLDMFPQTSHYEVITLLQRDVEPR</sequence>
<evidence type="ECO:0000256" key="2">
    <source>
        <dbReference type="ARBA" id="ARBA00022552"/>
    </source>
</evidence>
<dbReference type="PROSITE" id="PS01231">
    <property type="entry name" value="TRMA_2"/>
    <property type="match status" value="1"/>
</dbReference>
<dbReference type="PANTHER" id="PTHR11061:SF30">
    <property type="entry name" value="TRNA (URACIL(54)-C(5))-METHYLTRANSFERASE"/>
    <property type="match status" value="1"/>
</dbReference>
<feature type="binding site" evidence="9">
    <location>
        <position position="308"/>
    </location>
    <ligand>
        <name>S-adenosyl-L-methionine</name>
        <dbReference type="ChEBI" id="CHEBI:59789"/>
    </ligand>
</feature>
<keyword evidence="4 9" id="KW-0808">Transferase</keyword>
<reference evidence="11 12" key="1">
    <citation type="submission" date="2020-09" db="EMBL/GenBank/DDBJ databases">
        <title>Investigation of environmental microbe.</title>
        <authorList>
            <person name="Ou Y."/>
            <person name="Kang Q."/>
        </authorList>
    </citation>
    <scope>NUCLEOTIDE SEQUENCE [LARGE SCALE GENOMIC DNA]</scope>
    <source>
        <strain evidence="11 12">KJZ-9</strain>
    </source>
</reference>
<dbReference type="SUPFAM" id="SSF53335">
    <property type="entry name" value="S-adenosyl-L-methionine-dependent methyltransferases"/>
    <property type="match status" value="1"/>
</dbReference>
<dbReference type="AlphaFoldDB" id="A0A7H2BKQ2"/>
<feature type="binding site" evidence="9">
    <location>
        <position position="262"/>
    </location>
    <ligand>
        <name>S-adenosyl-L-methionine</name>
        <dbReference type="ChEBI" id="CHEBI:59789"/>
    </ligand>
</feature>
<keyword evidence="1" id="KW-0004">4Fe-4S</keyword>
<evidence type="ECO:0000256" key="10">
    <source>
        <dbReference type="PROSITE-ProRule" id="PRU10015"/>
    </source>
</evidence>
<dbReference type="EMBL" id="CP061538">
    <property type="protein sequence ID" value="QNV40248.1"/>
    <property type="molecule type" value="Genomic_DNA"/>
</dbReference>
<keyword evidence="5 9" id="KW-0949">S-adenosyl-L-methionine</keyword>
<evidence type="ECO:0000313" key="11">
    <source>
        <dbReference type="EMBL" id="QNV40248.1"/>
    </source>
</evidence>
<evidence type="ECO:0000256" key="4">
    <source>
        <dbReference type="ARBA" id="ARBA00022679"/>
    </source>
</evidence>
<dbReference type="CDD" id="cd02440">
    <property type="entry name" value="AdoMet_MTases"/>
    <property type="match status" value="1"/>
</dbReference>
<keyword evidence="8" id="KW-0411">Iron-sulfur</keyword>
<feature type="binding site" evidence="9">
    <location>
        <position position="211"/>
    </location>
    <ligand>
        <name>S-adenosyl-L-methionine</name>
        <dbReference type="ChEBI" id="CHEBI:59789"/>
    </ligand>
</feature>
<dbReference type="Gene3D" id="2.40.50.1070">
    <property type="match status" value="1"/>
</dbReference>
<dbReference type="KEGG" id="rama:IDM48_02065"/>
<dbReference type="GO" id="GO:0051539">
    <property type="term" value="F:4 iron, 4 sulfur cluster binding"/>
    <property type="evidence" value="ECO:0007669"/>
    <property type="project" value="UniProtKB-KW"/>
</dbReference>
<evidence type="ECO:0000256" key="6">
    <source>
        <dbReference type="ARBA" id="ARBA00022723"/>
    </source>
</evidence>
<evidence type="ECO:0000256" key="5">
    <source>
        <dbReference type="ARBA" id="ARBA00022691"/>
    </source>
</evidence>
<dbReference type="RefSeq" id="WP_190617833.1">
    <property type="nucleotide sequence ID" value="NZ_BAAAHX010000011.1"/>
</dbReference>
<gene>
    <name evidence="11" type="primary">rlmC</name>
    <name evidence="11" type="ORF">IDM48_02065</name>
</gene>
<dbReference type="InterPro" id="IPR010280">
    <property type="entry name" value="U5_MeTrfase_fam"/>
</dbReference>
<feature type="active site" description="Nucleophile" evidence="9">
    <location>
        <position position="335"/>
    </location>
</feature>
<dbReference type="Gene3D" id="3.40.50.150">
    <property type="entry name" value="Vaccinia Virus protein VP39"/>
    <property type="match status" value="1"/>
</dbReference>
<dbReference type="PROSITE" id="PS51687">
    <property type="entry name" value="SAM_MT_RNA_M5U"/>
    <property type="match status" value="1"/>
</dbReference>
<dbReference type="InterPro" id="IPR030391">
    <property type="entry name" value="MeTrfase_TrmA_CS"/>
</dbReference>
<feature type="binding site" evidence="9">
    <location>
        <position position="240"/>
    </location>
    <ligand>
        <name>S-adenosyl-L-methionine</name>
        <dbReference type="ChEBI" id="CHEBI:59789"/>
    </ligand>
</feature>
<dbReference type="InterPro" id="IPR011825">
    <property type="entry name" value="23SrRNA_MeTrfase_RlmC"/>
</dbReference>
<dbReference type="Pfam" id="PF05958">
    <property type="entry name" value="tRNA_U5-meth_tr"/>
    <property type="match status" value="1"/>
</dbReference>
<dbReference type="InterPro" id="IPR029063">
    <property type="entry name" value="SAM-dependent_MTases_sf"/>
</dbReference>
<proteinExistence type="inferred from homology"/>
<dbReference type="PROSITE" id="PS01230">
    <property type="entry name" value="TRMA_1"/>
    <property type="match status" value="1"/>
</dbReference>
<dbReference type="Proteomes" id="UP000516421">
    <property type="component" value="Chromosome"/>
</dbReference>
<evidence type="ECO:0000256" key="1">
    <source>
        <dbReference type="ARBA" id="ARBA00022485"/>
    </source>
</evidence>
<comment type="similarity">
    <text evidence="9">Belongs to the class I-like SAM-binding methyltransferase superfamily. RNA M5U methyltransferase family.</text>
</comment>
<keyword evidence="2" id="KW-0698">rRNA processing</keyword>
<evidence type="ECO:0000256" key="8">
    <source>
        <dbReference type="ARBA" id="ARBA00023014"/>
    </source>
</evidence>
<keyword evidence="7" id="KW-0408">Iron</keyword>
<evidence type="ECO:0000256" key="7">
    <source>
        <dbReference type="ARBA" id="ARBA00023004"/>
    </source>
</evidence>
<dbReference type="InterPro" id="IPR030390">
    <property type="entry name" value="MeTrfase_TrmA_AS"/>
</dbReference>
<keyword evidence="12" id="KW-1185">Reference proteome</keyword>
<evidence type="ECO:0000313" key="12">
    <source>
        <dbReference type="Proteomes" id="UP000516421"/>
    </source>
</evidence>
<organism evidence="11 12">
    <name type="scientific">Rothia amarae</name>
    <dbReference type="NCBI Taxonomy" id="169480"/>
    <lineage>
        <taxon>Bacteria</taxon>
        <taxon>Bacillati</taxon>
        <taxon>Actinomycetota</taxon>
        <taxon>Actinomycetes</taxon>
        <taxon>Micrococcales</taxon>
        <taxon>Micrococcaceae</taxon>
        <taxon>Rothia</taxon>
    </lineage>
</organism>
<dbReference type="GO" id="GO:0070475">
    <property type="term" value="P:rRNA base methylation"/>
    <property type="evidence" value="ECO:0007669"/>
    <property type="project" value="TreeGrafter"/>
</dbReference>
<dbReference type="GO" id="GO:0070041">
    <property type="term" value="F:rRNA (uridine-C5-)-methyltransferase activity"/>
    <property type="evidence" value="ECO:0007669"/>
    <property type="project" value="TreeGrafter"/>
</dbReference>
<dbReference type="PANTHER" id="PTHR11061">
    <property type="entry name" value="RNA M5U METHYLTRANSFERASE"/>
    <property type="match status" value="1"/>
</dbReference>
<dbReference type="GO" id="GO:0046872">
    <property type="term" value="F:metal ion binding"/>
    <property type="evidence" value="ECO:0007669"/>
    <property type="project" value="UniProtKB-KW"/>
</dbReference>
<protein>
    <submittedName>
        <fullName evidence="11">23S rRNA (Uracil(747)-C(5))-methyltransferase RlmC</fullName>
    </submittedName>
</protein>
<evidence type="ECO:0000256" key="3">
    <source>
        <dbReference type="ARBA" id="ARBA00022603"/>
    </source>
</evidence>
<dbReference type="NCBIfam" id="NF002909">
    <property type="entry name" value="PRK03522.2-1"/>
    <property type="match status" value="1"/>
</dbReference>
<feature type="active site" evidence="10">
    <location>
        <position position="335"/>
    </location>
</feature>
<evidence type="ECO:0000256" key="9">
    <source>
        <dbReference type="PROSITE-ProRule" id="PRU01024"/>
    </source>
</evidence>